<gene>
    <name evidence="1" type="ORF">OUZ56_014997</name>
</gene>
<sequence>MAVTQQNGFLVRVIFYKVHPHPVTLLQASNMRGLQHDHNEPGGSPRASVYPNFWYDVWLSSLLPSWGVNQLFPY</sequence>
<comment type="caution">
    <text evidence="1">The sequence shown here is derived from an EMBL/GenBank/DDBJ whole genome shotgun (WGS) entry which is preliminary data.</text>
</comment>
<name>A0ABR0ALG7_9CRUS</name>
<evidence type="ECO:0000313" key="1">
    <source>
        <dbReference type="EMBL" id="KAK4025966.1"/>
    </source>
</evidence>
<accession>A0ABR0ALG7</accession>
<reference evidence="1 2" key="1">
    <citation type="journal article" date="2023" name="Nucleic Acids Res.">
        <title>The hologenome of Daphnia magna reveals possible DNA methylation and microbiome-mediated evolution of the host genome.</title>
        <authorList>
            <person name="Chaturvedi A."/>
            <person name="Li X."/>
            <person name="Dhandapani V."/>
            <person name="Marshall H."/>
            <person name="Kissane S."/>
            <person name="Cuenca-Cambronero M."/>
            <person name="Asole G."/>
            <person name="Calvet F."/>
            <person name="Ruiz-Romero M."/>
            <person name="Marangio P."/>
            <person name="Guigo R."/>
            <person name="Rago D."/>
            <person name="Mirbahai L."/>
            <person name="Eastwood N."/>
            <person name="Colbourne J.K."/>
            <person name="Zhou J."/>
            <person name="Mallon E."/>
            <person name="Orsini L."/>
        </authorList>
    </citation>
    <scope>NUCLEOTIDE SEQUENCE [LARGE SCALE GENOMIC DNA]</scope>
    <source>
        <strain evidence="1">LRV0_1</strain>
    </source>
</reference>
<dbReference type="Proteomes" id="UP001234178">
    <property type="component" value="Unassembled WGS sequence"/>
</dbReference>
<protein>
    <submittedName>
        <fullName evidence="1">Uncharacterized protein</fullName>
    </submittedName>
</protein>
<keyword evidence="2" id="KW-1185">Reference proteome</keyword>
<dbReference type="EMBL" id="JAOYFB010000038">
    <property type="protein sequence ID" value="KAK4025966.1"/>
    <property type="molecule type" value="Genomic_DNA"/>
</dbReference>
<proteinExistence type="predicted"/>
<organism evidence="1 2">
    <name type="scientific">Daphnia magna</name>
    <dbReference type="NCBI Taxonomy" id="35525"/>
    <lineage>
        <taxon>Eukaryota</taxon>
        <taxon>Metazoa</taxon>
        <taxon>Ecdysozoa</taxon>
        <taxon>Arthropoda</taxon>
        <taxon>Crustacea</taxon>
        <taxon>Branchiopoda</taxon>
        <taxon>Diplostraca</taxon>
        <taxon>Cladocera</taxon>
        <taxon>Anomopoda</taxon>
        <taxon>Daphniidae</taxon>
        <taxon>Daphnia</taxon>
    </lineage>
</organism>
<evidence type="ECO:0000313" key="2">
    <source>
        <dbReference type="Proteomes" id="UP001234178"/>
    </source>
</evidence>